<evidence type="ECO:0000313" key="2">
    <source>
        <dbReference type="Proteomes" id="UP000518300"/>
    </source>
</evidence>
<protein>
    <submittedName>
        <fullName evidence="1">VWA domain-containing protein</fullName>
    </submittedName>
</protein>
<proteinExistence type="predicted"/>
<organism evidence="1 2">
    <name type="scientific">Pyxidicoccus fallax</name>
    <dbReference type="NCBI Taxonomy" id="394095"/>
    <lineage>
        <taxon>Bacteria</taxon>
        <taxon>Pseudomonadati</taxon>
        <taxon>Myxococcota</taxon>
        <taxon>Myxococcia</taxon>
        <taxon>Myxococcales</taxon>
        <taxon>Cystobacterineae</taxon>
        <taxon>Myxococcaceae</taxon>
        <taxon>Pyxidicoccus</taxon>
    </lineage>
</organism>
<evidence type="ECO:0000313" key="1">
    <source>
        <dbReference type="EMBL" id="NMO20249.1"/>
    </source>
</evidence>
<accession>A0A848LRE5</accession>
<feature type="non-terminal residue" evidence="1">
    <location>
        <position position="1"/>
    </location>
</feature>
<comment type="caution">
    <text evidence="1">The sequence shown here is derived from an EMBL/GenBank/DDBJ whole genome shotgun (WGS) entry which is preliminary data.</text>
</comment>
<dbReference type="Proteomes" id="UP000518300">
    <property type="component" value="Unassembled WGS sequence"/>
</dbReference>
<gene>
    <name evidence="1" type="ORF">HG543_36120</name>
</gene>
<name>A0A848LRE5_9BACT</name>
<dbReference type="AlphaFoldDB" id="A0A848LRE5"/>
<sequence length="82" mass="8682">TQAHPDDAGVVLRGAGYNDLALSVAMVPADDPTARTLVRTVRVDTVRYPVGGIKSPADGIIRVEPEQFIDGCPGRVDEPQTP</sequence>
<reference evidence="1 2" key="1">
    <citation type="submission" date="2020-04" db="EMBL/GenBank/DDBJ databases">
        <title>Draft genome of Pyxidicoccus fallax type strain.</title>
        <authorList>
            <person name="Whitworth D.E."/>
        </authorList>
    </citation>
    <scope>NUCLEOTIDE SEQUENCE [LARGE SCALE GENOMIC DNA]</scope>
    <source>
        <strain evidence="1 2">DSM 14698</strain>
    </source>
</reference>
<dbReference type="EMBL" id="JABBJJ010000233">
    <property type="protein sequence ID" value="NMO20249.1"/>
    <property type="molecule type" value="Genomic_DNA"/>
</dbReference>
<keyword evidence="2" id="KW-1185">Reference proteome</keyword>